<evidence type="ECO:0000256" key="2">
    <source>
        <dbReference type="ARBA" id="ARBA00020974"/>
    </source>
</evidence>
<dbReference type="Proteomes" id="UP001215151">
    <property type="component" value="Unassembled WGS sequence"/>
</dbReference>
<keyword evidence="3" id="KW-0333">Golgi apparatus</keyword>
<keyword evidence="4" id="KW-0472">Membrane</keyword>
<accession>A0AAD7TKU8</accession>
<comment type="caution">
    <text evidence="8">The sequence shown here is derived from an EMBL/GenBank/DDBJ whole genome shotgun (WGS) entry which is preliminary data.</text>
</comment>
<evidence type="ECO:0000256" key="5">
    <source>
        <dbReference type="SAM" id="MobiDB-lite"/>
    </source>
</evidence>
<evidence type="ECO:0000256" key="1">
    <source>
        <dbReference type="ARBA" id="ARBA00004395"/>
    </source>
</evidence>
<dbReference type="GO" id="GO:0000139">
    <property type="term" value="C:Golgi membrane"/>
    <property type="evidence" value="ECO:0007669"/>
    <property type="project" value="UniProtKB-SubCell"/>
</dbReference>
<dbReference type="AlphaFoldDB" id="A0AAD7TKU8"/>
<dbReference type="Pfam" id="PF10392">
    <property type="entry name" value="COG5_N"/>
    <property type="match status" value="1"/>
</dbReference>
<dbReference type="PANTHER" id="PTHR13228:SF3">
    <property type="entry name" value="CONSERVED OLIGOMERIC GOLGI COMPLEX SUBUNIT 5"/>
    <property type="match status" value="1"/>
</dbReference>
<comment type="subcellular location">
    <subcellularLocation>
        <location evidence="1">Golgi apparatus membrane</location>
        <topology evidence="1">Peripheral membrane protein</topology>
    </subcellularLocation>
</comment>
<dbReference type="PANTHER" id="PTHR13228">
    <property type="entry name" value="CONSERVED OLIGOMERIC GOLGI COMPLEX COMPONENT 5"/>
    <property type="match status" value="1"/>
</dbReference>
<evidence type="ECO:0000256" key="4">
    <source>
        <dbReference type="ARBA" id="ARBA00023136"/>
    </source>
</evidence>
<feature type="region of interest" description="Disordered" evidence="5">
    <location>
        <begin position="20"/>
        <end position="41"/>
    </location>
</feature>
<evidence type="ECO:0000313" key="9">
    <source>
        <dbReference type="Proteomes" id="UP001215151"/>
    </source>
</evidence>
<dbReference type="GO" id="GO:0017119">
    <property type="term" value="C:Golgi transport complex"/>
    <property type="evidence" value="ECO:0007669"/>
    <property type="project" value="InterPro"/>
</dbReference>
<dbReference type="Pfam" id="PF20649">
    <property type="entry name" value="COG5_C"/>
    <property type="match status" value="1"/>
</dbReference>
<feature type="region of interest" description="Disordered" evidence="5">
    <location>
        <begin position="161"/>
        <end position="204"/>
    </location>
</feature>
<dbReference type="InterPro" id="IPR048485">
    <property type="entry name" value="COG5_helical"/>
</dbReference>
<dbReference type="EMBL" id="JAPEVG010000342">
    <property type="protein sequence ID" value="KAJ8468361.1"/>
    <property type="molecule type" value="Genomic_DNA"/>
</dbReference>
<dbReference type="InterPro" id="IPR019465">
    <property type="entry name" value="Cog5"/>
</dbReference>
<evidence type="ECO:0000313" key="8">
    <source>
        <dbReference type="EMBL" id="KAJ8468361.1"/>
    </source>
</evidence>
<evidence type="ECO:0000259" key="6">
    <source>
        <dbReference type="Pfam" id="PF10392"/>
    </source>
</evidence>
<reference evidence="8" key="1">
    <citation type="submission" date="2022-11" db="EMBL/GenBank/DDBJ databases">
        <title>Genome Sequence of Cubamyces cubensis.</title>
        <authorList>
            <person name="Buettner E."/>
        </authorList>
    </citation>
    <scope>NUCLEOTIDE SEQUENCE</scope>
    <source>
        <strain evidence="8">MPL-01</strain>
    </source>
</reference>
<organism evidence="8 9">
    <name type="scientific">Trametes cubensis</name>
    <dbReference type="NCBI Taxonomy" id="1111947"/>
    <lineage>
        <taxon>Eukaryota</taxon>
        <taxon>Fungi</taxon>
        <taxon>Dikarya</taxon>
        <taxon>Basidiomycota</taxon>
        <taxon>Agaricomycotina</taxon>
        <taxon>Agaricomycetes</taxon>
        <taxon>Polyporales</taxon>
        <taxon>Polyporaceae</taxon>
        <taxon>Trametes</taxon>
    </lineage>
</organism>
<feature type="domain" description="Conserved oligomeric Golgi complex subunit 5 N-terminal" evidence="6">
    <location>
        <begin position="7"/>
        <end position="150"/>
    </location>
</feature>
<sequence length="947" mass="103157">MSDYAVFAHPDFDPNDYANAILAGEPYPPQPGKAKPAKSTGLAPASEDVSVAISKLTFSLDDVEKQLKNVVTTHHEELLVRAAGVTDLEGSLGSVRTGLNELDSTLEKLRLKIRVPYQSLQKHVTKLDRLQQASDILRRTSRFVILARRLELQLAEMSKADITESQDTPSARAKGQTNGVSASTSSGAGARADTPPMESEDDKERAIAKAALTIAELTALLDANEAPSATGSGDGAADSDRATTGRSENIPLSSIKAVAVHLPFVDAARAKVTTDMEAMVFTGLATLNQSMLASSLQTAHNLRVLPDLVQNLVSDLSEAVEGRIRSAFDLTRISKDIMAKDSASLGQGLLYKSRVRTEPTSVTAPQWTAALWGSLESLIEEMADCCIKVYTLEKVLRIKRDPVTDVVFLDEAMKVLENKPSTTFWAALGRSLEKQARDAAKGMQSPNPLDADIHMRIRLDVLAANPEYWIPQTAPAIPFVLHEDRCAHRHGLHAVATKVDLLSFPNLPPHLHVPDHSPETIIVLRALSNFESLYLSRSSNRLNEAVGQAFSGGTRSPPGMSEGVNVARAVANELDSAKFDPLLVQSVARYAVSSLELLLTRTDNLIARERTATSLIGPVATPQQILNGALATCLYHCWSRLDKLREEYPESVVSILQPAVTKLHDTFERIVDPLLAAVRRELGAIIAKLHRMDFSDSADPMAAMGGGASPYMKDLIEKLAFVKNEILAQYTVPEISRQWYASTFPLLCPQPAHTILNTDTTTFQPARGHRVISIVRFVIKTFVLHASIAKPLGENGKLQLTSDMTELEFGLSAFMSDKAQSKRGADWDAVGEDYRALRGMRQLLFLDNAALASTKHTAGIPPLIVLHHILVRSPITLPHALHGWAEAEYVRWVEEHSDEEAWTLVDGDVTHWEKITEAEGGDLGAAAEYVQLARTVLANAQGRGSAQ</sequence>
<evidence type="ECO:0000256" key="3">
    <source>
        <dbReference type="ARBA" id="ARBA00023034"/>
    </source>
</evidence>
<dbReference type="GO" id="GO:0006891">
    <property type="term" value="P:intra-Golgi vesicle-mediated transport"/>
    <property type="evidence" value="ECO:0007669"/>
    <property type="project" value="InterPro"/>
</dbReference>
<name>A0AAD7TKU8_9APHY</name>
<feature type="domain" description="Conserved oligomeric Golgi complex subunit 5 helical" evidence="7">
    <location>
        <begin position="252"/>
        <end position="442"/>
    </location>
</feature>
<proteinExistence type="predicted"/>
<evidence type="ECO:0000259" key="7">
    <source>
        <dbReference type="Pfam" id="PF20649"/>
    </source>
</evidence>
<keyword evidence="9" id="KW-1185">Reference proteome</keyword>
<protein>
    <recommendedName>
        <fullName evidence="2">Conserved oligomeric Golgi complex subunit 5</fullName>
    </recommendedName>
</protein>
<gene>
    <name evidence="8" type="ORF">ONZ51_g9691</name>
</gene>
<dbReference type="InterPro" id="IPR049176">
    <property type="entry name" value="COG5_N"/>
</dbReference>
<feature type="region of interest" description="Disordered" evidence="5">
    <location>
        <begin position="225"/>
        <end position="248"/>
    </location>
</feature>
<feature type="compositionally biased region" description="Low complexity" evidence="5">
    <location>
        <begin position="179"/>
        <end position="192"/>
    </location>
</feature>